<organism evidence="3 4">
    <name type="scientific">Hydra vulgaris</name>
    <name type="common">Hydra</name>
    <name type="synonym">Hydra attenuata</name>
    <dbReference type="NCBI Taxonomy" id="6087"/>
    <lineage>
        <taxon>Eukaryota</taxon>
        <taxon>Metazoa</taxon>
        <taxon>Cnidaria</taxon>
        <taxon>Hydrozoa</taxon>
        <taxon>Hydroidolina</taxon>
        <taxon>Anthoathecata</taxon>
        <taxon>Aplanulata</taxon>
        <taxon>Hydridae</taxon>
        <taxon>Hydra</taxon>
    </lineage>
</organism>
<dbReference type="InterPro" id="IPR027417">
    <property type="entry name" value="P-loop_NTPase"/>
</dbReference>
<keyword evidence="1" id="KW-0547">Nucleotide-binding</keyword>
<dbReference type="InterPro" id="IPR003578">
    <property type="entry name" value="Small_GTPase_Rho"/>
</dbReference>
<dbReference type="PROSITE" id="PS51421">
    <property type="entry name" value="RAS"/>
    <property type="match status" value="1"/>
</dbReference>
<proteinExistence type="predicted"/>
<dbReference type="SMART" id="SM00173">
    <property type="entry name" value="RAS"/>
    <property type="match status" value="1"/>
</dbReference>
<evidence type="ECO:0000256" key="2">
    <source>
        <dbReference type="ARBA" id="ARBA00023134"/>
    </source>
</evidence>
<keyword evidence="2" id="KW-0342">GTP-binding</keyword>
<dbReference type="NCBIfam" id="TIGR00231">
    <property type="entry name" value="small_GTP"/>
    <property type="match status" value="1"/>
</dbReference>
<dbReference type="SMART" id="SM00174">
    <property type="entry name" value="RHO"/>
    <property type="match status" value="1"/>
</dbReference>
<gene>
    <name evidence="4" type="primary">LOC101241560</name>
</gene>
<dbReference type="InterPro" id="IPR005225">
    <property type="entry name" value="Small_GTP-bd"/>
</dbReference>
<dbReference type="Gene3D" id="3.40.50.300">
    <property type="entry name" value="P-loop containing nucleotide triphosphate hydrolases"/>
    <property type="match status" value="1"/>
</dbReference>
<dbReference type="GeneID" id="101241560"/>
<dbReference type="InterPro" id="IPR001806">
    <property type="entry name" value="Small_GTPase"/>
</dbReference>
<protein>
    <submittedName>
        <fullName evidence="4">Ras-like GTP-binding protein rhoA isoform X3</fullName>
    </submittedName>
</protein>
<dbReference type="Pfam" id="PF00071">
    <property type="entry name" value="Ras"/>
    <property type="match status" value="1"/>
</dbReference>
<dbReference type="Proteomes" id="UP001652625">
    <property type="component" value="Chromosome 11"/>
</dbReference>
<accession>A0ABM4CSU2</accession>
<evidence type="ECO:0000256" key="1">
    <source>
        <dbReference type="ARBA" id="ARBA00022741"/>
    </source>
</evidence>
<name>A0ABM4CSU2_HYDVU</name>
<dbReference type="PANTHER" id="PTHR24072">
    <property type="entry name" value="RHO FAMILY GTPASE"/>
    <property type="match status" value="1"/>
</dbReference>
<dbReference type="SMART" id="SM00175">
    <property type="entry name" value="RAB"/>
    <property type="match status" value="1"/>
</dbReference>
<dbReference type="CDD" id="cd00157">
    <property type="entry name" value="Rho"/>
    <property type="match status" value="1"/>
</dbReference>
<sequence>MFMENKTNAFVSNSRAFLARTLTLKKMTSRKSCKAILLGDSNCGKTSLWKKHTETGTNYNHIPTVFEFSETIIFLDKNSEVKLTIWDTPGSSEFDHVRLLSFDGVDVFVLCFDLNLPESLENVQTKWAKEAKAFSPSTPIVLCGCKCDLQDVNKCDKDMIDKVIQQIDSSAYIECSSQNNTNVEEIFKTISFLAIGEANKIKSEFKCKTKKKNVNRCCVT</sequence>
<dbReference type="SUPFAM" id="SSF52540">
    <property type="entry name" value="P-loop containing nucleoside triphosphate hydrolases"/>
    <property type="match status" value="1"/>
</dbReference>
<reference evidence="4" key="1">
    <citation type="submission" date="2025-08" db="UniProtKB">
        <authorList>
            <consortium name="RefSeq"/>
        </authorList>
    </citation>
    <scope>IDENTIFICATION</scope>
</reference>
<evidence type="ECO:0000313" key="3">
    <source>
        <dbReference type="Proteomes" id="UP001652625"/>
    </source>
</evidence>
<evidence type="ECO:0000313" key="4">
    <source>
        <dbReference type="RefSeq" id="XP_065664982.1"/>
    </source>
</evidence>
<dbReference type="PROSITE" id="PS51420">
    <property type="entry name" value="RHO"/>
    <property type="match status" value="1"/>
</dbReference>
<keyword evidence="3" id="KW-1185">Reference proteome</keyword>
<dbReference type="PRINTS" id="PR00449">
    <property type="entry name" value="RASTRNSFRMNG"/>
</dbReference>
<dbReference type="PROSITE" id="PS51419">
    <property type="entry name" value="RAB"/>
    <property type="match status" value="1"/>
</dbReference>
<dbReference type="RefSeq" id="XP_065664982.1">
    <property type="nucleotide sequence ID" value="XM_065808910.1"/>
</dbReference>